<accession>A0AAN9A4B1</accession>
<reference evidence="1 2" key="1">
    <citation type="submission" date="2023-11" db="EMBL/GenBank/DDBJ databases">
        <title>Halocaridina rubra genome assembly.</title>
        <authorList>
            <person name="Smith C."/>
        </authorList>
    </citation>
    <scope>NUCLEOTIDE SEQUENCE [LARGE SCALE GENOMIC DNA]</scope>
    <source>
        <strain evidence="1">EP-1</strain>
        <tissue evidence="1">Whole</tissue>
    </source>
</reference>
<sequence>KMPKDGIAKLMNCAKSVIWHGDGGAADPSKVYQELILSSLRKAHYPKSHP</sequence>
<dbReference type="AlphaFoldDB" id="A0AAN9A4B1"/>
<dbReference type="Proteomes" id="UP001381693">
    <property type="component" value="Unassembled WGS sequence"/>
</dbReference>
<gene>
    <name evidence="1" type="ORF">SK128_000347</name>
</gene>
<dbReference type="EMBL" id="JAXCGZ010006067">
    <property type="protein sequence ID" value="KAK7080181.1"/>
    <property type="molecule type" value="Genomic_DNA"/>
</dbReference>
<evidence type="ECO:0000313" key="2">
    <source>
        <dbReference type="Proteomes" id="UP001381693"/>
    </source>
</evidence>
<protein>
    <submittedName>
        <fullName evidence="1">Uncharacterized protein</fullName>
    </submittedName>
</protein>
<proteinExistence type="predicted"/>
<name>A0AAN9A4B1_HALRR</name>
<organism evidence="1 2">
    <name type="scientific">Halocaridina rubra</name>
    <name type="common">Hawaiian red shrimp</name>
    <dbReference type="NCBI Taxonomy" id="373956"/>
    <lineage>
        <taxon>Eukaryota</taxon>
        <taxon>Metazoa</taxon>
        <taxon>Ecdysozoa</taxon>
        <taxon>Arthropoda</taxon>
        <taxon>Crustacea</taxon>
        <taxon>Multicrustacea</taxon>
        <taxon>Malacostraca</taxon>
        <taxon>Eumalacostraca</taxon>
        <taxon>Eucarida</taxon>
        <taxon>Decapoda</taxon>
        <taxon>Pleocyemata</taxon>
        <taxon>Caridea</taxon>
        <taxon>Atyoidea</taxon>
        <taxon>Atyidae</taxon>
        <taxon>Halocaridina</taxon>
    </lineage>
</organism>
<keyword evidence="2" id="KW-1185">Reference proteome</keyword>
<comment type="caution">
    <text evidence="1">The sequence shown here is derived from an EMBL/GenBank/DDBJ whole genome shotgun (WGS) entry which is preliminary data.</text>
</comment>
<feature type="non-terminal residue" evidence="1">
    <location>
        <position position="1"/>
    </location>
</feature>
<evidence type="ECO:0000313" key="1">
    <source>
        <dbReference type="EMBL" id="KAK7080181.1"/>
    </source>
</evidence>